<dbReference type="AlphaFoldDB" id="A0A482ZBA1"/>
<keyword evidence="1" id="KW-0732">Signal</keyword>
<evidence type="ECO:0000313" key="2">
    <source>
        <dbReference type="EMBL" id="SMD30055.1"/>
    </source>
</evidence>
<accession>A0A482ZBA1</accession>
<organism evidence="2">
    <name type="scientific">Latrodectus hasselti</name>
    <name type="common">Redback spider</name>
    <dbReference type="NCBI Taxonomy" id="256736"/>
    <lineage>
        <taxon>Eukaryota</taxon>
        <taxon>Metazoa</taxon>
        <taxon>Ecdysozoa</taxon>
        <taxon>Arthropoda</taxon>
        <taxon>Chelicerata</taxon>
        <taxon>Arachnida</taxon>
        <taxon>Araneae</taxon>
        <taxon>Araneomorphae</taxon>
        <taxon>Entelegynae</taxon>
        <taxon>Araneoidea</taxon>
        <taxon>Theridiidae</taxon>
        <taxon>Latrodectus</taxon>
    </lineage>
</organism>
<reference evidence="2" key="2">
    <citation type="submission" date="2019-04" db="EMBL/GenBank/DDBJ databases">
        <title>Unravelling the molecular evolution of spider venoms.</title>
        <authorList>
            <person name="Pineda S."/>
        </authorList>
    </citation>
    <scope>NUCLEOTIDE SEQUENCE</scope>
</reference>
<feature type="chain" id="PRO_5019721589" evidence="1">
    <location>
        <begin position="22"/>
        <end position="109"/>
    </location>
</feature>
<name>A0A482ZBA1_LATHA</name>
<feature type="signal peptide" evidence="1">
    <location>
        <begin position="1"/>
        <end position="21"/>
    </location>
</feature>
<sequence length="109" mass="11734">MEHDFFNIIIFVFHKLICILGIPLSKSDDHASFVIQELISTMGNCNDMSLVDKGTSAFEYVVGAVASQNGCLPRPFPEFSLSVAVGSQYSPIDTTGVSGATSVLIRTDC</sequence>
<evidence type="ECO:0000256" key="1">
    <source>
        <dbReference type="SAM" id="SignalP"/>
    </source>
</evidence>
<protein>
    <submittedName>
        <fullName evidence="2">U9-Theriditoxin-Lha1a_1</fullName>
    </submittedName>
</protein>
<proteinExistence type="predicted"/>
<dbReference type="EMBL" id="HAGP01000118">
    <property type="protein sequence ID" value="SMD30055.1"/>
    <property type="molecule type" value="Transcribed_RNA"/>
</dbReference>
<reference evidence="2" key="1">
    <citation type="submission" date="2017-03" db="EMBL/GenBank/DDBJ databases">
        <authorList>
            <person name="QRISCLOUD D."/>
        </authorList>
    </citation>
    <scope>NUCLEOTIDE SEQUENCE</scope>
</reference>